<feature type="domain" description="AB hydrolase-1" evidence="1">
    <location>
        <begin position="31"/>
        <end position="256"/>
    </location>
</feature>
<dbReference type="Gene3D" id="3.40.50.1820">
    <property type="entry name" value="alpha/beta hydrolase"/>
    <property type="match status" value="1"/>
</dbReference>
<gene>
    <name evidence="2" type="ORF">J2S57_005959</name>
</gene>
<dbReference type="EMBL" id="JAUSQZ010000001">
    <property type="protein sequence ID" value="MDP9830210.1"/>
    <property type="molecule type" value="Genomic_DNA"/>
</dbReference>
<accession>A0ABT9PE05</accession>
<comment type="caution">
    <text evidence="2">The sequence shown here is derived from an EMBL/GenBank/DDBJ whole genome shotgun (WGS) entry which is preliminary data.</text>
</comment>
<name>A0ABT9PE05_9ACTN</name>
<proteinExistence type="predicted"/>
<organism evidence="2 3">
    <name type="scientific">Kineosporia succinea</name>
    <dbReference type="NCBI Taxonomy" id="84632"/>
    <lineage>
        <taxon>Bacteria</taxon>
        <taxon>Bacillati</taxon>
        <taxon>Actinomycetota</taxon>
        <taxon>Actinomycetes</taxon>
        <taxon>Kineosporiales</taxon>
        <taxon>Kineosporiaceae</taxon>
        <taxon>Kineosporia</taxon>
    </lineage>
</organism>
<dbReference type="InterPro" id="IPR000073">
    <property type="entry name" value="AB_hydrolase_1"/>
</dbReference>
<evidence type="ECO:0000259" key="1">
    <source>
        <dbReference type="Pfam" id="PF12697"/>
    </source>
</evidence>
<dbReference type="Proteomes" id="UP001235712">
    <property type="component" value="Unassembled WGS sequence"/>
</dbReference>
<keyword evidence="3" id="KW-1185">Reference proteome</keyword>
<protein>
    <submittedName>
        <fullName evidence="2">Pimeloyl-ACP methyl ester carboxylesterase</fullName>
    </submittedName>
</protein>
<dbReference type="Pfam" id="PF12697">
    <property type="entry name" value="Abhydrolase_6"/>
    <property type="match status" value="1"/>
</dbReference>
<sequence>MEQLIQKQVAVPGSWIGVDVYGEADGPAIMVIPGAMADASGWARVARNLGPWATVAVVNRRGRRPSGPLTDEYGVGTEVSDAMEVLKTFGDVRAVFGWSYGGLIALHLAGALDVPHVIAYEPVVAPFGVTALPDLRRAQEQADPDARLRIALEQVAGLGRESVARLRDDGATWAELMRLAAPAYYETLAINEAPPATELAVRARRIDLIIGGRNRGRAPYGSSFADVERLVPGTMVHELGEQGHLAHLEAPRELADLVNRLGSEAG</sequence>
<dbReference type="InterPro" id="IPR029058">
    <property type="entry name" value="AB_hydrolase_fold"/>
</dbReference>
<evidence type="ECO:0000313" key="3">
    <source>
        <dbReference type="Proteomes" id="UP001235712"/>
    </source>
</evidence>
<reference evidence="2 3" key="1">
    <citation type="submission" date="2023-07" db="EMBL/GenBank/DDBJ databases">
        <title>Sequencing the genomes of 1000 actinobacteria strains.</title>
        <authorList>
            <person name="Klenk H.-P."/>
        </authorList>
    </citation>
    <scope>NUCLEOTIDE SEQUENCE [LARGE SCALE GENOMIC DNA]</scope>
    <source>
        <strain evidence="2 3">DSM 44388</strain>
    </source>
</reference>
<dbReference type="RefSeq" id="WP_307249167.1">
    <property type="nucleotide sequence ID" value="NZ_JAUSQZ010000001.1"/>
</dbReference>
<evidence type="ECO:0000313" key="2">
    <source>
        <dbReference type="EMBL" id="MDP9830210.1"/>
    </source>
</evidence>
<dbReference type="SUPFAM" id="SSF53474">
    <property type="entry name" value="alpha/beta-Hydrolases"/>
    <property type="match status" value="1"/>
</dbReference>